<protein>
    <submittedName>
        <fullName evidence="1">Uncharacterized protein</fullName>
    </submittedName>
</protein>
<accession>A0A0F9ESB5</accession>
<sequence>MSHDYLDELLAVSQVLDLGANPADYRRTVQTKAGITGVLVPLVNGEALEETFAAAETYLHQPKGWPTMRLLSGKMRQILDRARARKPTEMKYLSFEPAEYTVYHAQDPAVRVFSLHTRPEPSWFLPVLDYALAFGETLGRMKVECSVPVEGGGVVYPVTIRTKWRALTDQRVIKALKETWTTQRS</sequence>
<organism evidence="1">
    <name type="scientific">marine sediment metagenome</name>
    <dbReference type="NCBI Taxonomy" id="412755"/>
    <lineage>
        <taxon>unclassified sequences</taxon>
        <taxon>metagenomes</taxon>
        <taxon>ecological metagenomes</taxon>
    </lineage>
</organism>
<dbReference type="AlphaFoldDB" id="A0A0F9ESB5"/>
<reference evidence="1" key="1">
    <citation type="journal article" date="2015" name="Nature">
        <title>Complex archaea that bridge the gap between prokaryotes and eukaryotes.</title>
        <authorList>
            <person name="Spang A."/>
            <person name="Saw J.H."/>
            <person name="Jorgensen S.L."/>
            <person name="Zaremba-Niedzwiedzka K."/>
            <person name="Martijn J."/>
            <person name="Lind A.E."/>
            <person name="van Eijk R."/>
            <person name="Schleper C."/>
            <person name="Guy L."/>
            <person name="Ettema T.J."/>
        </authorList>
    </citation>
    <scope>NUCLEOTIDE SEQUENCE</scope>
</reference>
<gene>
    <name evidence="1" type="ORF">LCGC14_2038890</name>
</gene>
<proteinExistence type="predicted"/>
<dbReference type="EMBL" id="LAZR01023871">
    <property type="protein sequence ID" value="KKL77038.1"/>
    <property type="molecule type" value="Genomic_DNA"/>
</dbReference>
<comment type="caution">
    <text evidence="1">The sequence shown here is derived from an EMBL/GenBank/DDBJ whole genome shotgun (WGS) entry which is preliminary data.</text>
</comment>
<name>A0A0F9ESB5_9ZZZZ</name>
<evidence type="ECO:0000313" key="1">
    <source>
        <dbReference type="EMBL" id="KKL77038.1"/>
    </source>
</evidence>